<keyword evidence="7" id="KW-0319">Glycerol metabolism</keyword>
<dbReference type="CDD" id="cd07792">
    <property type="entry name" value="ASKHA_NBD_FGGY_GK1-3-like"/>
    <property type="match status" value="1"/>
</dbReference>
<dbReference type="InterPro" id="IPR018484">
    <property type="entry name" value="FGGY_N"/>
</dbReference>
<dbReference type="AlphaFoldDB" id="A0A250WQG9"/>
<dbReference type="PIRSF" id="PIRSF000538">
    <property type="entry name" value="GlpK"/>
    <property type="match status" value="1"/>
</dbReference>
<evidence type="ECO:0000313" key="13">
    <source>
        <dbReference type="EMBL" id="GAX73068.1"/>
    </source>
</evidence>
<dbReference type="STRING" id="1157962.A0A250WQG9"/>
<dbReference type="Pfam" id="PF02782">
    <property type="entry name" value="FGGY_C"/>
    <property type="match status" value="1"/>
</dbReference>
<proteinExistence type="inferred from homology"/>
<reference evidence="13 14" key="1">
    <citation type="submission" date="2017-08" db="EMBL/GenBank/DDBJ databases">
        <title>Acidophilic green algal genome provides insights into adaptation to an acidic environment.</title>
        <authorList>
            <person name="Hirooka S."/>
            <person name="Hirose Y."/>
            <person name="Kanesaki Y."/>
            <person name="Higuchi S."/>
            <person name="Fujiwara T."/>
            <person name="Onuma R."/>
            <person name="Era A."/>
            <person name="Ohbayashi R."/>
            <person name="Uzuka A."/>
            <person name="Nozaki H."/>
            <person name="Yoshikawa H."/>
            <person name="Miyagishima S.Y."/>
        </authorList>
    </citation>
    <scope>NUCLEOTIDE SEQUENCE [LARGE SCALE GENOMIC DNA]</scope>
    <source>
        <strain evidence="13 14">NIES-2499</strain>
    </source>
</reference>
<keyword evidence="4 10" id="KW-0808">Transferase</keyword>
<dbReference type="InterPro" id="IPR018485">
    <property type="entry name" value="FGGY_C"/>
</dbReference>
<evidence type="ECO:0000256" key="8">
    <source>
        <dbReference type="ARBA" id="ARBA00022840"/>
    </source>
</evidence>
<dbReference type="GO" id="GO:0006641">
    <property type="term" value="P:triglyceride metabolic process"/>
    <property type="evidence" value="ECO:0007669"/>
    <property type="project" value="TreeGrafter"/>
</dbReference>
<dbReference type="InterPro" id="IPR000577">
    <property type="entry name" value="Carb_kinase_FGGY"/>
</dbReference>
<dbReference type="PROSITE" id="PS00445">
    <property type="entry name" value="FGGY_KINASES_2"/>
    <property type="match status" value="1"/>
</dbReference>
<evidence type="ECO:0000256" key="6">
    <source>
        <dbReference type="ARBA" id="ARBA00022777"/>
    </source>
</evidence>
<dbReference type="InterPro" id="IPR005999">
    <property type="entry name" value="Glycerol_kin"/>
</dbReference>
<dbReference type="NCBIfam" id="TIGR01311">
    <property type="entry name" value="glycerol_kin"/>
    <property type="match status" value="1"/>
</dbReference>
<dbReference type="GO" id="GO:0005524">
    <property type="term" value="F:ATP binding"/>
    <property type="evidence" value="ECO:0007669"/>
    <property type="project" value="UniProtKB-KW"/>
</dbReference>
<dbReference type="Gene3D" id="3.30.420.40">
    <property type="match status" value="2"/>
</dbReference>
<dbReference type="EMBL" id="BEGY01000002">
    <property type="protein sequence ID" value="GAX73068.1"/>
    <property type="molecule type" value="Genomic_DNA"/>
</dbReference>
<comment type="pathway">
    <text evidence="1">Polyol metabolism; glycerol degradation via glycerol kinase pathway; sn-glycerol 3-phosphate from glycerol: step 1/1.</text>
</comment>
<dbReference type="Pfam" id="PF00370">
    <property type="entry name" value="FGGY_N"/>
    <property type="match status" value="1"/>
</dbReference>
<evidence type="ECO:0000313" key="14">
    <source>
        <dbReference type="Proteomes" id="UP000232323"/>
    </source>
</evidence>
<dbReference type="GO" id="GO:0005739">
    <property type="term" value="C:mitochondrion"/>
    <property type="evidence" value="ECO:0007669"/>
    <property type="project" value="TreeGrafter"/>
</dbReference>
<evidence type="ECO:0000256" key="10">
    <source>
        <dbReference type="RuleBase" id="RU003733"/>
    </source>
</evidence>
<evidence type="ECO:0000256" key="4">
    <source>
        <dbReference type="ARBA" id="ARBA00022679"/>
    </source>
</evidence>
<dbReference type="Proteomes" id="UP000232323">
    <property type="component" value="Unassembled WGS sequence"/>
</dbReference>
<organism evidence="13 14">
    <name type="scientific">Chlamydomonas eustigma</name>
    <dbReference type="NCBI Taxonomy" id="1157962"/>
    <lineage>
        <taxon>Eukaryota</taxon>
        <taxon>Viridiplantae</taxon>
        <taxon>Chlorophyta</taxon>
        <taxon>core chlorophytes</taxon>
        <taxon>Chlorophyceae</taxon>
        <taxon>CS clade</taxon>
        <taxon>Chlamydomonadales</taxon>
        <taxon>Chlamydomonadaceae</taxon>
        <taxon>Chlamydomonas</taxon>
    </lineage>
</organism>
<feature type="domain" description="Carbohydrate kinase FGGY C-terminal" evidence="12">
    <location>
        <begin position="266"/>
        <end position="456"/>
    </location>
</feature>
<keyword evidence="5" id="KW-0547">Nucleotide-binding</keyword>
<gene>
    <name evidence="13" type="ORF">CEUSTIGMA_g521.t1</name>
</gene>
<evidence type="ECO:0000259" key="12">
    <source>
        <dbReference type="Pfam" id="PF02782"/>
    </source>
</evidence>
<evidence type="ECO:0000256" key="1">
    <source>
        <dbReference type="ARBA" id="ARBA00005190"/>
    </source>
</evidence>
<dbReference type="GO" id="GO:0004370">
    <property type="term" value="F:glycerol kinase activity"/>
    <property type="evidence" value="ECO:0007669"/>
    <property type="project" value="UniProtKB-EC"/>
</dbReference>
<name>A0A250WQG9_9CHLO</name>
<keyword evidence="14" id="KW-1185">Reference proteome</keyword>
<evidence type="ECO:0000256" key="5">
    <source>
        <dbReference type="ARBA" id="ARBA00022741"/>
    </source>
</evidence>
<dbReference type="PROSITE" id="PS00933">
    <property type="entry name" value="FGGY_KINASES_1"/>
    <property type="match status" value="1"/>
</dbReference>
<dbReference type="EC" id="2.7.1.30" evidence="3"/>
<comment type="caution">
    <text evidence="13">The sequence shown here is derived from an EMBL/GenBank/DDBJ whole genome shotgun (WGS) entry which is preliminary data.</text>
</comment>
<evidence type="ECO:0000256" key="2">
    <source>
        <dbReference type="ARBA" id="ARBA00009156"/>
    </source>
</evidence>
<dbReference type="GO" id="GO:0019563">
    <property type="term" value="P:glycerol catabolic process"/>
    <property type="evidence" value="ECO:0007669"/>
    <property type="project" value="UniProtKB-UniPathway"/>
</dbReference>
<evidence type="ECO:0000256" key="9">
    <source>
        <dbReference type="ARBA" id="ARBA00043149"/>
    </source>
</evidence>
<evidence type="ECO:0000256" key="7">
    <source>
        <dbReference type="ARBA" id="ARBA00022798"/>
    </source>
</evidence>
<protein>
    <recommendedName>
        <fullName evidence="3">glycerol kinase</fullName>
        <ecNumber evidence="3">2.7.1.30</ecNumber>
    </recommendedName>
    <alternativeName>
        <fullName evidence="9">ATP:glycerol 3-phosphotransferase</fullName>
    </alternativeName>
</protein>
<dbReference type="NCBIfam" id="NF000756">
    <property type="entry name" value="PRK00047.1"/>
    <property type="match status" value="1"/>
</dbReference>
<comment type="similarity">
    <text evidence="2 10">Belongs to the FGGY kinase family.</text>
</comment>
<dbReference type="FunFam" id="3.30.420.40:FF:000086">
    <property type="entry name" value="Glycerol kinase"/>
    <property type="match status" value="1"/>
</dbReference>
<dbReference type="GO" id="GO:0046167">
    <property type="term" value="P:glycerol-3-phosphate biosynthetic process"/>
    <property type="evidence" value="ECO:0007669"/>
    <property type="project" value="TreeGrafter"/>
</dbReference>
<keyword evidence="8" id="KW-0067">ATP-binding</keyword>
<dbReference type="InterPro" id="IPR043129">
    <property type="entry name" value="ATPase_NBD"/>
</dbReference>
<feature type="domain" description="Carbohydrate kinase FGGY N-terminal" evidence="11">
    <location>
        <begin position="7"/>
        <end position="257"/>
    </location>
</feature>
<accession>A0A250WQG9</accession>
<evidence type="ECO:0000259" key="11">
    <source>
        <dbReference type="Pfam" id="PF00370"/>
    </source>
</evidence>
<dbReference type="FunFam" id="3.30.420.40:FF:000108">
    <property type="entry name" value="Glycerol kinase, glycosomal"/>
    <property type="match status" value="1"/>
</dbReference>
<dbReference type="OrthoDB" id="5422795at2759"/>
<sequence>MSATELICAIDQGTQSSRVYFFNKSFQAVSFAQVSFTQITPEAGWCEHDPLEIWLTVSECIVKALQEAQSRLGPVDVKAVGLTNQRETTVVWHKTTGLPLYNGIVWMDIRTRDLCKRLEEEVGSKEYFRDVTGLPISTYFSALKFKWLYENVEAVKKAVDEDMACFGTIDSWLIYQLTGGAGKGVHVTDVTNASRTMLMNLTTCQWHDPYLPLFNMTTSALPKILSNAEVYGYVDEGVLAGVPISGCLGDQMAAMLGQSCAPGEAKNTYGTGCFTLLNTGPAPVPSRHGLLTTVSYKLGPEAVTQYALEGAVAIAGMGISWLRDNMRMVESPEEASDLAASVPDTGGVYFVPAFSGLLAPHWDDSARGTIVGLTGFSNRAHIARAMFEAICFQTKEVLEAMRKDVDRDGCLLLLRVDGGAARNDLLMQMQADLLQVPVQRPHFQETTALGAALAAGLGVGFWNEEQVMTWQAYNTTEFKPLISNEDTEHRYSHWKKAVEKSHDQADLAT</sequence>
<dbReference type="InterPro" id="IPR042018">
    <property type="entry name" value="GK1-3_metazoan-type"/>
</dbReference>
<dbReference type="PANTHER" id="PTHR10196">
    <property type="entry name" value="SUGAR KINASE"/>
    <property type="match status" value="1"/>
</dbReference>
<dbReference type="SUPFAM" id="SSF53067">
    <property type="entry name" value="Actin-like ATPase domain"/>
    <property type="match status" value="2"/>
</dbReference>
<evidence type="ECO:0000256" key="3">
    <source>
        <dbReference type="ARBA" id="ARBA00012099"/>
    </source>
</evidence>
<dbReference type="UniPathway" id="UPA00618">
    <property type="reaction ID" value="UER00672"/>
</dbReference>
<dbReference type="PANTHER" id="PTHR10196:SF69">
    <property type="entry name" value="GLYCEROL KINASE"/>
    <property type="match status" value="1"/>
</dbReference>
<keyword evidence="6 10" id="KW-0418">Kinase</keyword>
<dbReference type="InterPro" id="IPR018483">
    <property type="entry name" value="Carb_kinase_FGGY_CS"/>
</dbReference>